<dbReference type="PROSITE" id="PS51186">
    <property type="entry name" value="GNAT"/>
    <property type="match status" value="1"/>
</dbReference>
<reference evidence="4" key="1">
    <citation type="submission" date="2023-05" db="EMBL/GenBank/DDBJ databases">
        <title>[olsenella] sp. nov., isolated from a pig farm feces dump.</title>
        <authorList>
            <person name="Chang Y.-H."/>
        </authorList>
    </citation>
    <scope>NUCLEOTIDE SEQUENCE</scope>
    <source>
        <strain evidence="4">YH-ols2217</strain>
    </source>
</reference>
<evidence type="ECO:0000259" key="3">
    <source>
        <dbReference type="PROSITE" id="PS51186"/>
    </source>
</evidence>
<dbReference type="InterPro" id="IPR016181">
    <property type="entry name" value="Acyl_CoA_acyltransferase"/>
</dbReference>
<gene>
    <name evidence="4" type="ORF">QJ043_00395</name>
</gene>
<dbReference type="Gene3D" id="3.40.630.30">
    <property type="match status" value="1"/>
</dbReference>
<dbReference type="InterPro" id="IPR000182">
    <property type="entry name" value="GNAT_dom"/>
</dbReference>
<evidence type="ECO:0000256" key="2">
    <source>
        <dbReference type="ARBA" id="ARBA00023315"/>
    </source>
</evidence>
<dbReference type="PANTHER" id="PTHR43877">
    <property type="entry name" value="AMINOALKYLPHOSPHONATE N-ACETYLTRANSFERASE-RELATED-RELATED"/>
    <property type="match status" value="1"/>
</dbReference>
<name>A0ABT6ZI30_9ACTN</name>
<dbReference type="PANTHER" id="PTHR43877:SF1">
    <property type="entry name" value="ACETYLTRANSFERASE"/>
    <property type="match status" value="1"/>
</dbReference>
<comment type="caution">
    <text evidence="4">The sequence shown here is derived from an EMBL/GenBank/DDBJ whole genome shotgun (WGS) entry which is preliminary data.</text>
</comment>
<dbReference type="SUPFAM" id="SSF55729">
    <property type="entry name" value="Acyl-CoA N-acyltransferases (Nat)"/>
    <property type="match status" value="1"/>
</dbReference>
<dbReference type="CDD" id="cd04301">
    <property type="entry name" value="NAT_SF"/>
    <property type="match status" value="1"/>
</dbReference>
<evidence type="ECO:0000313" key="5">
    <source>
        <dbReference type="Proteomes" id="UP001431693"/>
    </source>
</evidence>
<evidence type="ECO:0000313" key="4">
    <source>
        <dbReference type="EMBL" id="MDJ1128547.1"/>
    </source>
</evidence>
<keyword evidence="5" id="KW-1185">Reference proteome</keyword>
<dbReference type="InterPro" id="IPR050832">
    <property type="entry name" value="Bact_Acetyltransf"/>
</dbReference>
<keyword evidence="2" id="KW-0012">Acyltransferase</keyword>
<proteinExistence type="predicted"/>
<organism evidence="4 5">
    <name type="scientific">Kribbibacterium absianum</name>
    <dbReference type="NCBI Taxonomy" id="3044210"/>
    <lineage>
        <taxon>Bacteria</taxon>
        <taxon>Bacillati</taxon>
        <taxon>Actinomycetota</taxon>
        <taxon>Coriobacteriia</taxon>
        <taxon>Coriobacteriales</taxon>
        <taxon>Kribbibacteriaceae</taxon>
        <taxon>Kribbibacterium</taxon>
    </lineage>
</organism>
<feature type="domain" description="N-acetyltransferase" evidence="3">
    <location>
        <begin position="1"/>
        <end position="156"/>
    </location>
</feature>
<dbReference type="Proteomes" id="UP001431693">
    <property type="component" value="Unassembled WGS sequence"/>
</dbReference>
<sequence length="156" mass="17167">MEVRPAVESDVPALLELLDQVNALHHEGRPDLFARGVKYRASQLADLLADGSRLTLVAVDDEGTVLGHVMAEKREVPEGEGCLVPLRTLYVDDLCVSDAARGHGAGTALMRACEDWARENGCHNVTLHAWTLNPGAIEFYERLGYRTRCLDMEVVL</sequence>
<protein>
    <submittedName>
        <fullName evidence="4">GNAT family N-acetyltransferase</fullName>
    </submittedName>
</protein>
<evidence type="ECO:0000256" key="1">
    <source>
        <dbReference type="ARBA" id="ARBA00022679"/>
    </source>
</evidence>
<dbReference type="RefSeq" id="WP_283712191.1">
    <property type="nucleotide sequence ID" value="NZ_JASJEW010000001.1"/>
</dbReference>
<dbReference type="EMBL" id="JASJEX010000001">
    <property type="protein sequence ID" value="MDJ1128547.1"/>
    <property type="molecule type" value="Genomic_DNA"/>
</dbReference>
<accession>A0ABT6ZI30</accession>
<dbReference type="Pfam" id="PF00583">
    <property type="entry name" value="Acetyltransf_1"/>
    <property type="match status" value="1"/>
</dbReference>
<keyword evidence="1" id="KW-0808">Transferase</keyword>